<dbReference type="InterPro" id="IPR023187">
    <property type="entry name" value="Tscrpt_reg_MarR-type_CS"/>
</dbReference>
<dbReference type="PROSITE" id="PS50995">
    <property type="entry name" value="HTH_MARR_2"/>
    <property type="match status" value="1"/>
</dbReference>
<organism evidence="5 6">
    <name type="scientific">Nonomuraea insulae</name>
    <dbReference type="NCBI Taxonomy" id="1616787"/>
    <lineage>
        <taxon>Bacteria</taxon>
        <taxon>Bacillati</taxon>
        <taxon>Actinomycetota</taxon>
        <taxon>Actinomycetes</taxon>
        <taxon>Streptosporangiales</taxon>
        <taxon>Streptosporangiaceae</taxon>
        <taxon>Nonomuraea</taxon>
    </lineage>
</organism>
<gene>
    <name evidence="5" type="ORF">ACFPZ3_10020</name>
</gene>
<dbReference type="InterPro" id="IPR000835">
    <property type="entry name" value="HTH_MarR-typ"/>
</dbReference>
<dbReference type="InterPro" id="IPR036388">
    <property type="entry name" value="WH-like_DNA-bd_sf"/>
</dbReference>
<keyword evidence="1" id="KW-0805">Transcription regulation</keyword>
<evidence type="ECO:0000256" key="2">
    <source>
        <dbReference type="ARBA" id="ARBA00023125"/>
    </source>
</evidence>
<dbReference type="Gene3D" id="1.10.10.10">
    <property type="entry name" value="Winged helix-like DNA-binding domain superfamily/Winged helix DNA-binding domain"/>
    <property type="match status" value="1"/>
</dbReference>
<comment type="caution">
    <text evidence="5">The sequence shown here is derived from an EMBL/GenBank/DDBJ whole genome shotgun (WGS) entry which is preliminary data.</text>
</comment>
<evidence type="ECO:0000256" key="3">
    <source>
        <dbReference type="ARBA" id="ARBA00023163"/>
    </source>
</evidence>
<dbReference type="InterPro" id="IPR052526">
    <property type="entry name" value="HTH-type_Bedaq_tolerance"/>
</dbReference>
<evidence type="ECO:0000313" key="5">
    <source>
        <dbReference type="EMBL" id="MFC5824185.1"/>
    </source>
</evidence>
<dbReference type="SUPFAM" id="SSF46785">
    <property type="entry name" value="Winged helix' DNA-binding domain"/>
    <property type="match status" value="1"/>
</dbReference>
<sequence length="161" mass="17455">MRADQAETRRQVAAETRRAITSLARRLRTERPPDALSSNKVSVLGHLYRHGSSTPTQIAVAEHQQPQSLTRVFAELEDEGLIARTPSPLDRRASVLDLTPAGRELLTRDMAARDRWLSTAMDGLNETEVQVIGLAAALLTELADPGSGSPHPYAPTGGAVR</sequence>
<dbReference type="SMART" id="SM00347">
    <property type="entry name" value="HTH_MARR"/>
    <property type="match status" value="1"/>
</dbReference>
<protein>
    <submittedName>
        <fullName evidence="5">MarR family winged helix-turn-helix transcriptional regulator</fullName>
    </submittedName>
</protein>
<dbReference type="Proteomes" id="UP001596058">
    <property type="component" value="Unassembled WGS sequence"/>
</dbReference>
<evidence type="ECO:0000313" key="6">
    <source>
        <dbReference type="Proteomes" id="UP001596058"/>
    </source>
</evidence>
<dbReference type="RefSeq" id="WP_379513714.1">
    <property type="nucleotide sequence ID" value="NZ_JBHSPA010000013.1"/>
</dbReference>
<evidence type="ECO:0000256" key="1">
    <source>
        <dbReference type="ARBA" id="ARBA00023015"/>
    </source>
</evidence>
<name>A0ABW1CHP7_9ACTN</name>
<dbReference type="PROSITE" id="PS01117">
    <property type="entry name" value="HTH_MARR_1"/>
    <property type="match status" value="1"/>
</dbReference>
<keyword evidence="2" id="KW-0238">DNA-binding</keyword>
<proteinExistence type="predicted"/>
<accession>A0ABW1CHP7</accession>
<dbReference type="EMBL" id="JBHSPA010000013">
    <property type="protein sequence ID" value="MFC5824185.1"/>
    <property type="molecule type" value="Genomic_DNA"/>
</dbReference>
<feature type="domain" description="HTH marR-type" evidence="4">
    <location>
        <begin position="9"/>
        <end position="144"/>
    </location>
</feature>
<dbReference type="InterPro" id="IPR036390">
    <property type="entry name" value="WH_DNA-bd_sf"/>
</dbReference>
<dbReference type="PRINTS" id="PR00598">
    <property type="entry name" value="HTHMARR"/>
</dbReference>
<reference evidence="6" key="1">
    <citation type="journal article" date="2019" name="Int. J. Syst. Evol. Microbiol.">
        <title>The Global Catalogue of Microorganisms (GCM) 10K type strain sequencing project: providing services to taxonomists for standard genome sequencing and annotation.</title>
        <authorList>
            <consortium name="The Broad Institute Genomics Platform"/>
            <consortium name="The Broad Institute Genome Sequencing Center for Infectious Disease"/>
            <person name="Wu L."/>
            <person name="Ma J."/>
        </authorList>
    </citation>
    <scope>NUCLEOTIDE SEQUENCE [LARGE SCALE GENOMIC DNA]</scope>
    <source>
        <strain evidence="6">CCUG 53903</strain>
    </source>
</reference>
<dbReference type="PANTHER" id="PTHR39515">
    <property type="entry name" value="CONSERVED PROTEIN"/>
    <property type="match status" value="1"/>
</dbReference>
<keyword evidence="3" id="KW-0804">Transcription</keyword>
<evidence type="ECO:0000259" key="4">
    <source>
        <dbReference type="PROSITE" id="PS50995"/>
    </source>
</evidence>
<dbReference type="PANTHER" id="PTHR39515:SF2">
    <property type="entry name" value="HTH-TYPE TRANSCRIPTIONAL REGULATOR RV0880"/>
    <property type="match status" value="1"/>
</dbReference>
<keyword evidence="6" id="KW-1185">Reference proteome</keyword>
<dbReference type="Pfam" id="PF01047">
    <property type="entry name" value="MarR"/>
    <property type="match status" value="1"/>
</dbReference>